<name>A0A1E3K832_9TREE</name>
<feature type="region of interest" description="Disordered" evidence="1">
    <location>
        <begin position="237"/>
        <end position="275"/>
    </location>
</feature>
<dbReference type="InterPro" id="IPR033194">
    <property type="entry name" value="MFAP1"/>
</dbReference>
<feature type="region of interest" description="Disordered" evidence="1">
    <location>
        <begin position="1"/>
        <end position="191"/>
    </location>
</feature>
<proteinExistence type="predicted"/>
<evidence type="ECO:0000313" key="3">
    <source>
        <dbReference type="EMBL" id="ODO08677.1"/>
    </source>
</evidence>
<dbReference type="Pfam" id="PF06991">
    <property type="entry name" value="MFAP1"/>
    <property type="match status" value="1"/>
</dbReference>
<feature type="compositionally biased region" description="Acidic residues" evidence="1">
    <location>
        <begin position="123"/>
        <end position="138"/>
    </location>
</feature>
<feature type="compositionally biased region" description="Basic and acidic residues" evidence="1">
    <location>
        <begin position="435"/>
        <end position="468"/>
    </location>
</feature>
<dbReference type="Proteomes" id="UP000094819">
    <property type="component" value="Unassembled WGS sequence"/>
</dbReference>
<feature type="compositionally biased region" description="Basic residues" evidence="1">
    <location>
        <begin position="1"/>
        <end position="12"/>
    </location>
</feature>
<comment type="caution">
    <text evidence="3">The sequence shown here is derived from an EMBL/GenBank/DDBJ whole genome shotgun (WGS) entry which is preliminary data.</text>
</comment>
<dbReference type="AlphaFoldDB" id="A0A1E3K832"/>
<feature type="domain" description="Micro-fibrillar-associated protein 1 C-terminal" evidence="2">
    <location>
        <begin position="135"/>
        <end position="339"/>
    </location>
</feature>
<feature type="compositionally biased region" description="Acidic residues" evidence="1">
    <location>
        <begin position="23"/>
        <end position="33"/>
    </location>
</feature>
<reference evidence="3 4" key="1">
    <citation type="submission" date="2016-06" db="EMBL/GenBank/DDBJ databases">
        <title>Evolution of pathogenesis and genome organization in the Tremellales.</title>
        <authorList>
            <person name="Cuomo C."/>
            <person name="Litvintseva A."/>
            <person name="Heitman J."/>
            <person name="Chen Y."/>
            <person name="Sun S."/>
            <person name="Springer D."/>
            <person name="Dromer F."/>
            <person name="Young S."/>
            <person name="Zeng Q."/>
            <person name="Chapman S."/>
            <person name="Gujja S."/>
            <person name="Saif S."/>
            <person name="Birren B."/>
        </authorList>
    </citation>
    <scope>NUCLEOTIDE SEQUENCE [LARGE SCALE GENOMIC DNA]</scope>
    <source>
        <strain evidence="3 4">CBS 7118</strain>
    </source>
</reference>
<feature type="compositionally biased region" description="Basic and acidic residues" evidence="1">
    <location>
        <begin position="162"/>
        <end position="191"/>
    </location>
</feature>
<keyword evidence="4" id="KW-1185">Reference proteome</keyword>
<feature type="compositionally biased region" description="Acidic residues" evidence="1">
    <location>
        <begin position="96"/>
        <end position="109"/>
    </location>
</feature>
<feature type="compositionally biased region" description="Basic and acidic residues" evidence="1">
    <location>
        <begin position="475"/>
        <end position="546"/>
    </location>
</feature>
<organism evidence="3 4">
    <name type="scientific">Cryptococcus wingfieldii CBS 7118</name>
    <dbReference type="NCBI Taxonomy" id="1295528"/>
    <lineage>
        <taxon>Eukaryota</taxon>
        <taxon>Fungi</taxon>
        <taxon>Dikarya</taxon>
        <taxon>Basidiomycota</taxon>
        <taxon>Agaricomycotina</taxon>
        <taxon>Tremellomycetes</taxon>
        <taxon>Tremellales</taxon>
        <taxon>Cryptococcaceae</taxon>
        <taxon>Cryptococcus</taxon>
    </lineage>
</organism>
<accession>A0A1E3K832</accession>
<dbReference type="EMBL" id="AWGH01000001">
    <property type="protein sequence ID" value="ODO08677.1"/>
    <property type="molecule type" value="Genomic_DNA"/>
</dbReference>
<feature type="compositionally biased region" description="Gly residues" evidence="1">
    <location>
        <begin position="80"/>
        <end position="90"/>
    </location>
</feature>
<feature type="compositionally biased region" description="Polar residues" evidence="1">
    <location>
        <begin position="36"/>
        <end position="48"/>
    </location>
</feature>
<dbReference type="InterPro" id="IPR009730">
    <property type="entry name" value="MFAP1_C"/>
</dbReference>
<dbReference type="OrthoDB" id="1111734at2759"/>
<dbReference type="RefSeq" id="XP_019035532.1">
    <property type="nucleotide sequence ID" value="XM_019172590.1"/>
</dbReference>
<evidence type="ECO:0000259" key="2">
    <source>
        <dbReference type="Pfam" id="PF06991"/>
    </source>
</evidence>
<gene>
    <name evidence="3" type="ORF">L198_00410</name>
</gene>
<dbReference type="GeneID" id="30189623"/>
<sequence>MPPKPPKTRYFKGKAPNAAVSESESDDDDEEEVDFRQQNRNKNTQLDPNTVAGGAGKVISDVREISVKKGKGMEMNLGGAKIGRGVGDGGVKLEESSGEEEEESDEEDQNGPPKSTTQAKEEESSEYETDSEEEESEEEPPKPVFRPVFVPKGSRNTTAEKAAAEAEEARKREEEMEEERKQASKELAGETIRRELAEKEAAKIVHDIDDTDGLDPQAEFEGWQARELARLLREEKVQAERDAEKEEIERRRAMPEAERLKEDMEHAQKTREKEKGDMGFLQKYYHKGAFHQDDELLKRDYAGATESSVDMTMLPKVMQVRDFGKASRTKYTHLADQDTSQGGWGAATRGGGGGAGAGCFNCGGPHLRRDCPNNDINGPNMIGGVSVPGAFAPAGGSGANTAALAVGSRTWGGSENGRVSGEERRTGDQSARGSTTRDSRDRRHGAERIDSRSDRDDYKRSRDRSGDRAHRHRERSRDREDHGRDRDRERRRDSERGYHGRERDSRRDSPGRKRDRDDRERDYDRHDKRRREESDRNRDRDRRRYD</sequence>
<evidence type="ECO:0000256" key="1">
    <source>
        <dbReference type="SAM" id="MobiDB-lite"/>
    </source>
</evidence>
<evidence type="ECO:0000313" key="4">
    <source>
        <dbReference type="Proteomes" id="UP000094819"/>
    </source>
</evidence>
<protein>
    <submittedName>
        <fullName evidence="3">Microfibrillar-associated protein 1</fullName>
    </submittedName>
</protein>
<feature type="region of interest" description="Disordered" evidence="1">
    <location>
        <begin position="409"/>
        <end position="546"/>
    </location>
</feature>
<dbReference type="PANTHER" id="PTHR15327">
    <property type="entry name" value="MICROFIBRIL-ASSOCIATED PROTEIN"/>
    <property type="match status" value="1"/>
</dbReference>